<feature type="region of interest" description="Disordered" evidence="1">
    <location>
        <begin position="237"/>
        <end position="258"/>
    </location>
</feature>
<accession>A0A2J6TFM9</accession>
<dbReference type="AlphaFoldDB" id="A0A2J6TFM9"/>
<dbReference type="RefSeq" id="XP_024738735.1">
    <property type="nucleotide sequence ID" value="XM_024882965.1"/>
</dbReference>
<keyword evidence="3" id="KW-1185">Reference proteome</keyword>
<dbReference type="Proteomes" id="UP000235371">
    <property type="component" value="Unassembled WGS sequence"/>
</dbReference>
<reference evidence="2 3" key="1">
    <citation type="submission" date="2016-04" db="EMBL/GenBank/DDBJ databases">
        <title>A degradative enzymes factory behind the ericoid mycorrhizal symbiosis.</title>
        <authorList>
            <consortium name="DOE Joint Genome Institute"/>
            <person name="Martino E."/>
            <person name="Morin E."/>
            <person name="Grelet G."/>
            <person name="Kuo A."/>
            <person name="Kohler A."/>
            <person name="Daghino S."/>
            <person name="Barry K."/>
            <person name="Choi C."/>
            <person name="Cichocki N."/>
            <person name="Clum A."/>
            <person name="Copeland A."/>
            <person name="Hainaut M."/>
            <person name="Haridas S."/>
            <person name="Labutti K."/>
            <person name="Lindquist E."/>
            <person name="Lipzen A."/>
            <person name="Khouja H.-R."/>
            <person name="Murat C."/>
            <person name="Ohm R."/>
            <person name="Olson A."/>
            <person name="Spatafora J."/>
            <person name="Veneault-Fourrey C."/>
            <person name="Henrissat B."/>
            <person name="Grigoriev I."/>
            <person name="Martin F."/>
            <person name="Perotto S."/>
        </authorList>
    </citation>
    <scope>NUCLEOTIDE SEQUENCE [LARGE SCALE GENOMIC DNA]</scope>
    <source>
        <strain evidence="2 3">E</strain>
    </source>
</reference>
<evidence type="ECO:0000256" key="1">
    <source>
        <dbReference type="SAM" id="MobiDB-lite"/>
    </source>
</evidence>
<name>A0A2J6TFM9_9HELO</name>
<dbReference type="EMBL" id="KZ613786">
    <property type="protein sequence ID" value="PMD61831.1"/>
    <property type="molecule type" value="Genomic_DNA"/>
</dbReference>
<evidence type="ECO:0000313" key="2">
    <source>
        <dbReference type="EMBL" id="PMD61831.1"/>
    </source>
</evidence>
<sequence>MWRITTSTSQSYQTLTSRLQHLPAKRTWPEAQPSQRAWSTLPYNNNTTPNEHDQLERTARSTTGSESCGAHFLVTPPQRERSTIVQKHTSRSTTGSSELPSTCAPGVASKKKHAQFPRSMARTYANKCLSLYPKHRLLAYTHITGKLSNTSWTPQIQKDGWLRSLRISSSVDDKGLEVELYCTLHFFMNSQLGEQSMLHGVSIITKELGNLEQRHQLNELSQRSNSVTTSLISGYAPLHRSSSNKTEHMRTAPSARGL</sequence>
<feature type="region of interest" description="Disordered" evidence="1">
    <location>
        <begin position="26"/>
        <end position="114"/>
    </location>
</feature>
<dbReference type="InParanoid" id="A0A2J6TFM9"/>
<feature type="compositionally biased region" description="Basic and acidic residues" evidence="1">
    <location>
        <begin position="50"/>
        <end position="59"/>
    </location>
</feature>
<feature type="compositionally biased region" description="Polar residues" evidence="1">
    <location>
        <begin position="32"/>
        <end position="49"/>
    </location>
</feature>
<gene>
    <name evidence="2" type="ORF">K444DRAFT_628830</name>
</gene>
<evidence type="ECO:0000313" key="3">
    <source>
        <dbReference type="Proteomes" id="UP000235371"/>
    </source>
</evidence>
<proteinExistence type="predicted"/>
<organism evidence="2 3">
    <name type="scientific">Hyaloscypha bicolor E</name>
    <dbReference type="NCBI Taxonomy" id="1095630"/>
    <lineage>
        <taxon>Eukaryota</taxon>
        <taxon>Fungi</taxon>
        <taxon>Dikarya</taxon>
        <taxon>Ascomycota</taxon>
        <taxon>Pezizomycotina</taxon>
        <taxon>Leotiomycetes</taxon>
        <taxon>Helotiales</taxon>
        <taxon>Hyaloscyphaceae</taxon>
        <taxon>Hyaloscypha</taxon>
        <taxon>Hyaloscypha bicolor</taxon>
    </lineage>
</organism>
<dbReference type="GeneID" id="36591042"/>
<feature type="compositionally biased region" description="Polar residues" evidence="1">
    <location>
        <begin position="83"/>
        <end position="100"/>
    </location>
</feature>
<protein>
    <submittedName>
        <fullName evidence="2">Uncharacterized protein</fullName>
    </submittedName>
</protein>